<dbReference type="InterPro" id="IPR051310">
    <property type="entry name" value="MCP_chemotaxis"/>
</dbReference>
<dbReference type="PRINTS" id="PR00260">
    <property type="entry name" value="CHEMTRNSDUCR"/>
</dbReference>
<dbReference type="Pfam" id="PF00672">
    <property type="entry name" value="HAMP"/>
    <property type="match status" value="1"/>
</dbReference>
<feature type="coiled-coil region" evidence="4">
    <location>
        <begin position="468"/>
        <end position="506"/>
    </location>
</feature>
<comment type="similarity">
    <text evidence="2">Belongs to the methyl-accepting chemotaxis (MCP) protein family.</text>
</comment>
<feature type="transmembrane region" description="Helical" evidence="6">
    <location>
        <begin position="186"/>
        <end position="210"/>
    </location>
</feature>
<evidence type="ECO:0000313" key="9">
    <source>
        <dbReference type="EMBL" id="SEF88432.1"/>
    </source>
</evidence>
<evidence type="ECO:0000259" key="7">
    <source>
        <dbReference type="PROSITE" id="PS50111"/>
    </source>
</evidence>
<dbReference type="InterPro" id="IPR003660">
    <property type="entry name" value="HAMP_dom"/>
</dbReference>
<dbReference type="PANTHER" id="PTHR43531:SF14">
    <property type="entry name" value="METHYL-ACCEPTING CHEMOTAXIS PROTEIN I-RELATED"/>
    <property type="match status" value="1"/>
</dbReference>
<dbReference type="OrthoDB" id="9813966at2"/>
<feature type="domain" description="HAMP" evidence="8">
    <location>
        <begin position="211"/>
        <end position="263"/>
    </location>
</feature>
<sequence length="572" mass="60589">MLKDMTIKSKLALVIGMLSVLLVGVGALGLYGIDQSNDGLKTVYEDRTVVLGDLSLVLDRMHRVRLNAVMAANIQDVAVAKQRAAMTAERDAEINATWQKFMGTILTPEEEKLANTFSQQWPIYKESRDRTINLALAGNFEAAADNTTNDAVPKFDAVHQTMFDLIELQSKVAGQEYAEAQSNFNFVFTMTSIAIGLGVVLAIITGLLLIRAILGPLNEAIAVADAVASGDLTSRIEVNSTNETGHLLQALKTMNENLIDLVSKVRTGTDQIATASGEIASGNSDLSQRTEEQASSLEETASSMEELTSTVKQNADNARQANQLAAGASEVAVKGGAVVGQVVQTMSAINESSKKIVDIISVIDGIAFQTNILALNAAVEAARAGEQGRGFAVVATEVRTLAQRSAAAAKEIKELISDSVAKVEDGTRLVDEAGATMDEIVTSVKRVTDIMSEISAASNEQSSGIEQVNQAVTQMDEVTQQNAALVEEAAAAAESMNDQAQALTQAVSVFKVFGRAGHAQGMPIKRSNRTASIAKLPNRGSAKKVAVKSNDDSASTQPRKVASGGGDDWEEF</sequence>
<reference evidence="9 10" key="1">
    <citation type="submission" date="2016-10" db="EMBL/GenBank/DDBJ databases">
        <authorList>
            <person name="de Groot N.N."/>
        </authorList>
    </citation>
    <scope>NUCLEOTIDE SEQUENCE [LARGE SCALE GENOMIC DNA]</scope>
    <source>
        <strain evidence="9 10">Nm13</strain>
    </source>
</reference>
<keyword evidence="4" id="KW-0175">Coiled coil</keyword>
<dbReference type="SMART" id="SM00304">
    <property type="entry name" value="HAMP"/>
    <property type="match status" value="1"/>
</dbReference>
<dbReference type="GO" id="GO:0005886">
    <property type="term" value="C:plasma membrane"/>
    <property type="evidence" value="ECO:0007669"/>
    <property type="project" value="TreeGrafter"/>
</dbReference>
<accession>A0A1H5VM91</accession>
<dbReference type="PROSITE" id="PS50111">
    <property type="entry name" value="CHEMOTAXIS_TRANSDUC_2"/>
    <property type="match status" value="1"/>
</dbReference>
<dbReference type="CDD" id="cd19411">
    <property type="entry name" value="MCP2201-like_sensor"/>
    <property type="match status" value="1"/>
</dbReference>
<evidence type="ECO:0000256" key="2">
    <source>
        <dbReference type="ARBA" id="ARBA00029447"/>
    </source>
</evidence>
<dbReference type="SUPFAM" id="SSF58104">
    <property type="entry name" value="Methyl-accepting chemotaxis protein (MCP) signaling domain"/>
    <property type="match status" value="1"/>
</dbReference>
<name>A0A1H5VM91_9PROT</name>
<dbReference type="InterPro" id="IPR047347">
    <property type="entry name" value="YvaQ-like_sensor"/>
</dbReference>
<dbReference type="FunFam" id="1.10.287.950:FF:000002">
    <property type="entry name" value="Methyl-accepting chemotaxis protein"/>
    <property type="match status" value="1"/>
</dbReference>
<keyword evidence="6" id="KW-0472">Membrane</keyword>
<evidence type="ECO:0000259" key="8">
    <source>
        <dbReference type="PROSITE" id="PS50885"/>
    </source>
</evidence>
<evidence type="ECO:0000256" key="6">
    <source>
        <dbReference type="SAM" id="Phobius"/>
    </source>
</evidence>
<dbReference type="GO" id="GO:0007165">
    <property type="term" value="P:signal transduction"/>
    <property type="evidence" value="ECO:0007669"/>
    <property type="project" value="UniProtKB-KW"/>
</dbReference>
<organism evidence="9 10">
    <name type="scientific">Nitrosomonas ureae</name>
    <dbReference type="NCBI Taxonomy" id="44577"/>
    <lineage>
        <taxon>Bacteria</taxon>
        <taxon>Pseudomonadati</taxon>
        <taxon>Pseudomonadota</taxon>
        <taxon>Betaproteobacteria</taxon>
        <taxon>Nitrosomonadales</taxon>
        <taxon>Nitrosomonadaceae</taxon>
        <taxon>Nitrosomonas</taxon>
    </lineage>
</organism>
<evidence type="ECO:0000256" key="5">
    <source>
        <dbReference type="SAM" id="MobiDB-lite"/>
    </source>
</evidence>
<evidence type="ECO:0000256" key="1">
    <source>
        <dbReference type="ARBA" id="ARBA00022481"/>
    </source>
</evidence>
<dbReference type="Gene3D" id="1.10.287.950">
    <property type="entry name" value="Methyl-accepting chemotaxis protein"/>
    <property type="match status" value="1"/>
</dbReference>
<dbReference type="PANTHER" id="PTHR43531">
    <property type="entry name" value="PROTEIN ICFG"/>
    <property type="match status" value="1"/>
</dbReference>
<keyword evidence="6" id="KW-1133">Transmembrane helix</keyword>
<evidence type="ECO:0000256" key="4">
    <source>
        <dbReference type="SAM" id="Coils"/>
    </source>
</evidence>
<feature type="region of interest" description="Disordered" evidence="5">
    <location>
        <begin position="532"/>
        <end position="572"/>
    </location>
</feature>
<dbReference type="SMART" id="SM00283">
    <property type="entry name" value="MA"/>
    <property type="match status" value="1"/>
</dbReference>
<keyword evidence="1" id="KW-0488">Methylation</keyword>
<dbReference type="RefSeq" id="WP_103966637.1">
    <property type="nucleotide sequence ID" value="NZ_FNUX01000013.1"/>
</dbReference>
<dbReference type="PROSITE" id="PS50885">
    <property type="entry name" value="HAMP"/>
    <property type="match status" value="1"/>
</dbReference>
<dbReference type="GO" id="GO:0004888">
    <property type="term" value="F:transmembrane signaling receptor activity"/>
    <property type="evidence" value="ECO:0007669"/>
    <property type="project" value="InterPro"/>
</dbReference>
<evidence type="ECO:0000256" key="3">
    <source>
        <dbReference type="PROSITE-ProRule" id="PRU00284"/>
    </source>
</evidence>
<dbReference type="InterPro" id="IPR004090">
    <property type="entry name" value="Chemotax_Me-accpt_rcpt"/>
</dbReference>
<dbReference type="EMBL" id="FNUX01000013">
    <property type="protein sequence ID" value="SEF88432.1"/>
    <property type="molecule type" value="Genomic_DNA"/>
</dbReference>
<keyword evidence="6" id="KW-0812">Transmembrane</keyword>
<dbReference type="Pfam" id="PF12729">
    <property type="entry name" value="4HB_MCP_1"/>
    <property type="match status" value="1"/>
</dbReference>
<gene>
    <name evidence="9" type="ORF">SAMN05216334_11346</name>
</gene>
<dbReference type="AlphaFoldDB" id="A0A1H5VM91"/>
<dbReference type="GO" id="GO:0006935">
    <property type="term" value="P:chemotaxis"/>
    <property type="evidence" value="ECO:0007669"/>
    <property type="project" value="InterPro"/>
</dbReference>
<proteinExistence type="inferred from homology"/>
<feature type="domain" description="Methyl-accepting transducer" evidence="7">
    <location>
        <begin position="268"/>
        <end position="497"/>
    </location>
</feature>
<dbReference type="CDD" id="cd06225">
    <property type="entry name" value="HAMP"/>
    <property type="match status" value="1"/>
</dbReference>
<dbReference type="CDD" id="cd11386">
    <property type="entry name" value="MCP_signal"/>
    <property type="match status" value="1"/>
</dbReference>
<keyword evidence="3" id="KW-0807">Transducer</keyword>
<dbReference type="Pfam" id="PF00015">
    <property type="entry name" value="MCPsignal"/>
    <property type="match status" value="1"/>
</dbReference>
<dbReference type="InterPro" id="IPR004089">
    <property type="entry name" value="MCPsignal_dom"/>
</dbReference>
<evidence type="ECO:0000313" key="10">
    <source>
        <dbReference type="Proteomes" id="UP000236753"/>
    </source>
</evidence>
<dbReference type="Proteomes" id="UP000236753">
    <property type="component" value="Unassembled WGS sequence"/>
</dbReference>
<dbReference type="InterPro" id="IPR024478">
    <property type="entry name" value="HlyB_4HB_MCP"/>
</dbReference>
<protein>
    <submittedName>
        <fullName evidence="9">Methyl-accepting chemotaxis protein</fullName>
    </submittedName>
</protein>